<dbReference type="PANTHER" id="PTHR46663:SF2">
    <property type="entry name" value="GGDEF DOMAIN-CONTAINING PROTEIN"/>
    <property type="match status" value="1"/>
</dbReference>
<name>A0A0A0BYM7_9CELL</name>
<feature type="transmembrane region" description="Helical" evidence="1">
    <location>
        <begin position="28"/>
        <end position="46"/>
    </location>
</feature>
<dbReference type="InterPro" id="IPR052163">
    <property type="entry name" value="DGC-Regulatory_Protein"/>
</dbReference>
<feature type="transmembrane region" description="Helical" evidence="1">
    <location>
        <begin position="91"/>
        <end position="112"/>
    </location>
</feature>
<evidence type="ECO:0000313" key="4">
    <source>
        <dbReference type="Proteomes" id="UP000054314"/>
    </source>
</evidence>
<dbReference type="SUPFAM" id="SSF55073">
    <property type="entry name" value="Nucleotide cyclase"/>
    <property type="match status" value="1"/>
</dbReference>
<accession>A0A0A0BYM7</accession>
<dbReference type="OrthoDB" id="3278283at2"/>
<dbReference type="Pfam" id="PF00990">
    <property type="entry name" value="GGDEF"/>
    <property type="match status" value="1"/>
</dbReference>
<keyword evidence="1" id="KW-0472">Membrane</keyword>
<feature type="transmembrane region" description="Helical" evidence="1">
    <location>
        <begin position="182"/>
        <end position="201"/>
    </location>
</feature>
<protein>
    <recommendedName>
        <fullName evidence="2">GGDEF domain-containing protein</fullName>
    </recommendedName>
</protein>
<feature type="domain" description="GGDEF" evidence="2">
    <location>
        <begin position="347"/>
        <end position="480"/>
    </location>
</feature>
<dbReference type="AlphaFoldDB" id="A0A0A0BYM7"/>
<dbReference type="PROSITE" id="PS50887">
    <property type="entry name" value="GGDEF"/>
    <property type="match status" value="1"/>
</dbReference>
<dbReference type="InterPro" id="IPR029787">
    <property type="entry name" value="Nucleotide_cyclase"/>
</dbReference>
<feature type="transmembrane region" description="Helical" evidence="1">
    <location>
        <begin position="152"/>
        <end position="170"/>
    </location>
</feature>
<evidence type="ECO:0000259" key="2">
    <source>
        <dbReference type="PROSITE" id="PS50887"/>
    </source>
</evidence>
<dbReference type="Proteomes" id="UP000054314">
    <property type="component" value="Unassembled WGS sequence"/>
</dbReference>
<sequence>MQVHGVFFAVLVVLVGTAQLDGMPRRVAVLTSSALPAALLLVQLVRRRIPRPAPWWIVVLGLLILTFHNVRSLIEVGILGAPAVTGIGPRITLPVAYLAMLVAAAIVAFPFAQRDVGGVIDGVVVAIGCASVLWALVLQPTLVQRGAGIGDLAYELIVLLLVSAIAGSVVRALMISRRARPVLMYLLLAVVMTMSGNVVGGMLRDPVTGAQPWWIAILWITGYLALGAGALHPANVHLGDPDVRTAGRLTPSRFVFLGLVLGLNPVLAGLTALTGGEVDWLLLSAGTVALVPLVLLRIAQLTMLHARAEQRLSLLVAYDELTGLPNRRTLNDHLDRTLASVAQGDADGVVVSFLDLDDFKIVNDEHGHSVGDALLIEVGRRLTGALRADDLVARFGGDEFVLVCTGDPAKVEPRVREAVAQATAEPVELGTTTLTCRTSIGCAAVGSGSVTTRDQVLSLADADMYDAKARTKGSVRDRRARPRLQQPV</sequence>
<keyword evidence="1" id="KW-1133">Transmembrane helix</keyword>
<feature type="transmembrane region" description="Helical" evidence="1">
    <location>
        <begin position="213"/>
        <end position="234"/>
    </location>
</feature>
<dbReference type="NCBIfam" id="TIGR00254">
    <property type="entry name" value="GGDEF"/>
    <property type="match status" value="1"/>
</dbReference>
<dbReference type="PANTHER" id="PTHR46663">
    <property type="entry name" value="DIGUANYLATE CYCLASE DGCT-RELATED"/>
    <property type="match status" value="1"/>
</dbReference>
<gene>
    <name evidence="3" type="ORF">N869_12405</name>
</gene>
<feature type="transmembrane region" description="Helical" evidence="1">
    <location>
        <begin position="280"/>
        <end position="299"/>
    </location>
</feature>
<keyword evidence="1" id="KW-0812">Transmembrane</keyword>
<feature type="transmembrane region" description="Helical" evidence="1">
    <location>
        <begin position="254"/>
        <end position="274"/>
    </location>
</feature>
<dbReference type="InterPro" id="IPR043128">
    <property type="entry name" value="Rev_trsase/Diguanyl_cyclase"/>
</dbReference>
<comment type="caution">
    <text evidence="3">The sequence shown here is derived from an EMBL/GenBank/DDBJ whole genome shotgun (WGS) entry which is preliminary data.</text>
</comment>
<feature type="transmembrane region" description="Helical" evidence="1">
    <location>
        <begin position="53"/>
        <end position="71"/>
    </location>
</feature>
<dbReference type="CDD" id="cd01949">
    <property type="entry name" value="GGDEF"/>
    <property type="match status" value="1"/>
</dbReference>
<reference evidence="3 4" key="1">
    <citation type="submission" date="2013-08" db="EMBL/GenBank/DDBJ databases">
        <title>Genome sequencing of Cellulomonas bogoriensis 69B4.</title>
        <authorList>
            <person name="Chen F."/>
            <person name="Li Y."/>
            <person name="Wang G."/>
        </authorList>
    </citation>
    <scope>NUCLEOTIDE SEQUENCE [LARGE SCALE GENOMIC DNA]</scope>
    <source>
        <strain evidence="3 4">69B4</strain>
    </source>
</reference>
<feature type="transmembrane region" description="Helical" evidence="1">
    <location>
        <begin position="119"/>
        <end position="137"/>
    </location>
</feature>
<keyword evidence="4" id="KW-1185">Reference proteome</keyword>
<evidence type="ECO:0000313" key="3">
    <source>
        <dbReference type="EMBL" id="KGM13075.1"/>
    </source>
</evidence>
<dbReference type="InterPro" id="IPR000160">
    <property type="entry name" value="GGDEF_dom"/>
</dbReference>
<evidence type="ECO:0000256" key="1">
    <source>
        <dbReference type="SAM" id="Phobius"/>
    </source>
</evidence>
<organism evidence="3 4">
    <name type="scientific">Cellulomonas bogoriensis 69B4 = DSM 16987</name>
    <dbReference type="NCBI Taxonomy" id="1386082"/>
    <lineage>
        <taxon>Bacteria</taxon>
        <taxon>Bacillati</taxon>
        <taxon>Actinomycetota</taxon>
        <taxon>Actinomycetes</taxon>
        <taxon>Micrococcales</taxon>
        <taxon>Cellulomonadaceae</taxon>
        <taxon>Cellulomonas</taxon>
    </lineage>
</organism>
<dbReference type="SMART" id="SM00267">
    <property type="entry name" value="GGDEF"/>
    <property type="match status" value="1"/>
</dbReference>
<dbReference type="EMBL" id="AXCZ01000069">
    <property type="protein sequence ID" value="KGM13075.1"/>
    <property type="molecule type" value="Genomic_DNA"/>
</dbReference>
<dbReference type="RefSeq" id="WP_035060038.1">
    <property type="nucleotide sequence ID" value="NZ_AXCZ01000069.1"/>
</dbReference>
<dbReference type="Gene3D" id="3.30.70.270">
    <property type="match status" value="1"/>
</dbReference>
<proteinExistence type="predicted"/>